<name>A0A1V4SSW8_RUMHU</name>
<organism evidence="1 2">
    <name type="scientific">Ruminiclostridium hungatei</name>
    <name type="common">Clostridium hungatei</name>
    <dbReference type="NCBI Taxonomy" id="48256"/>
    <lineage>
        <taxon>Bacteria</taxon>
        <taxon>Bacillati</taxon>
        <taxon>Bacillota</taxon>
        <taxon>Clostridia</taxon>
        <taxon>Eubacteriales</taxon>
        <taxon>Oscillospiraceae</taxon>
        <taxon>Ruminiclostridium</taxon>
    </lineage>
</organism>
<gene>
    <name evidence="1" type="ORF">CLHUN_01530</name>
</gene>
<keyword evidence="2" id="KW-1185">Reference proteome</keyword>
<reference evidence="1 2" key="1">
    <citation type="submission" date="2017-03" db="EMBL/GenBank/DDBJ databases">
        <title>Genome sequence of Clostridium hungatei DSM 14427.</title>
        <authorList>
            <person name="Poehlein A."/>
            <person name="Daniel R."/>
        </authorList>
    </citation>
    <scope>NUCLEOTIDE SEQUENCE [LARGE SCALE GENOMIC DNA]</scope>
    <source>
        <strain evidence="1 2">DSM 14427</strain>
    </source>
</reference>
<dbReference type="STRING" id="48256.CLHUN_01530"/>
<protein>
    <recommendedName>
        <fullName evidence="3">HTH cro/C1-type domain-containing protein</fullName>
    </recommendedName>
</protein>
<evidence type="ECO:0000313" key="1">
    <source>
        <dbReference type="EMBL" id="OPX46337.1"/>
    </source>
</evidence>
<dbReference type="InterPro" id="IPR010982">
    <property type="entry name" value="Lambda_DNA-bd_dom_sf"/>
</dbReference>
<dbReference type="GO" id="GO:0003677">
    <property type="term" value="F:DNA binding"/>
    <property type="evidence" value="ECO:0007669"/>
    <property type="project" value="InterPro"/>
</dbReference>
<dbReference type="Gene3D" id="1.10.260.40">
    <property type="entry name" value="lambda repressor-like DNA-binding domains"/>
    <property type="match status" value="1"/>
</dbReference>
<comment type="caution">
    <text evidence="1">The sequence shown here is derived from an EMBL/GenBank/DDBJ whole genome shotgun (WGS) entry which is preliminary data.</text>
</comment>
<proteinExistence type="predicted"/>
<evidence type="ECO:0008006" key="3">
    <source>
        <dbReference type="Google" id="ProtNLM"/>
    </source>
</evidence>
<accession>A0A1V4SSW8</accession>
<evidence type="ECO:0000313" key="2">
    <source>
        <dbReference type="Proteomes" id="UP000191554"/>
    </source>
</evidence>
<dbReference type="EMBL" id="MZGX01000001">
    <property type="protein sequence ID" value="OPX46337.1"/>
    <property type="molecule type" value="Genomic_DNA"/>
</dbReference>
<dbReference type="Proteomes" id="UP000191554">
    <property type="component" value="Unassembled WGS sequence"/>
</dbReference>
<sequence>MEVRKIKADKLNILGRLREDVGLKREEVEAHIKKLEIPDLSCSTSYLCKLEKLGTDKKPSLELAIELCKMYKCRLEDIYPNLKDKLKGLKVC</sequence>
<dbReference type="AlphaFoldDB" id="A0A1V4SSW8"/>